<proteinExistence type="predicted"/>
<feature type="coiled-coil region" evidence="1">
    <location>
        <begin position="1"/>
        <end position="63"/>
    </location>
</feature>
<accession>A0A8J8FG25</accession>
<gene>
    <name evidence="2" type="ORF">GD597_15945</name>
</gene>
<protein>
    <submittedName>
        <fullName evidence="2">Uncharacterized protein</fullName>
    </submittedName>
</protein>
<reference evidence="2" key="1">
    <citation type="submission" date="2019-10" db="EMBL/GenBank/DDBJ databases">
        <title>Draft genome sequence of Panacibacter sp. KCS-6.</title>
        <authorList>
            <person name="Yim K.J."/>
        </authorList>
    </citation>
    <scope>NUCLEOTIDE SEQUENCE</scope>
    <source>
        <strain evidence="2">KCS-6</strain>
    </source>
</reference>
<dbReference type="AlphaFoldDB" id="A0A8J8FG25"/>
<comment type="caution">
    <text evidence="2">The sequence shown here is derived from an EMBL/GenBank/DDBJ whole genome shotgun (WGS) entry which is preliminary data.</text>
</comment>
<organism evidence="2 3">
    <name type="scientific">Limnovirga soli</name>
    <dbReference type="NCBI Taxonomy" id="2656915"/>
    <lineage>
        <taxon>Bacteria</taxon>
        <taxon>Pseudomonadati</taxon>
        <taxon>Bacteroidota</taxon>
        <taxon>Chitinophagia</taxon>
        <taxon>Chitinophagales</taxon>
        <taxon>Chitinophagaceae</taxon>
        <taxon>Limnovirga</taxon>
    </lineage>
</organism>
<name>A0A8J8FG25_9BACT</name>
<sequence>MEDIDLVLHRLQQKLVQLVKQNQLLQKQNATLKKESSLLRGTLNEKETQLQQLHQQIDVLRLSGNALIEDEKKLLEKRINLYLSDIEKCIALLNA</sequence>
<evidence type="ECO:0000256" key="1">
    <source>
        <dbReference type="SAM" id="Coils"/>
    </source>
</evidence>
<dbReference type="Proteomes" id="UP000598971">
    <property type="component" value="Unassembled WGS sequence"/>
</dbReference>
<dbReference type="RefSeq" id="WP_171608901.1">
    <property type="nucleotide sequence ID" value="NZ_WHPF01000011.1"/>
</dbReference>
<dbReference type="EMBL" id="WHPF01000011">
    <property type="protein sequence ID" value="NNV56965.1"/>
    <property type="molecule type" value="Genomic_DNA"/>
</dbReference>
<evidence type="ECO:0000313" key="2">
    <source>
        <dbReference type="EMBL" id="NNV56965.1"/>
    </source>
</evidence>
<keyword evidence="3" id="KW-1185">Reference proteome</keyword>
<evidence type="ECO:0000313" key="3">
    <source>
        <dbReference type="Proteomes" id="UP000598971"/>
    </source>
</evidence>
<keyword evidence="1" id="KW-0175">Coiled coil</keyword>